<gene>
    <name evidence="8" type="ORF">LCGC14_2953330</name>
</gene>
<dbReference type="EMBL" id="LAZR01059575">
    <property type="protein sequence ID" value="KKK67513.1"/>
    <property type="molecule type" value="Genomic_DNA"/>
</dbReference>
<organism evidence="8">
    <name type="scientific">marine sediment metagenome</name>
    <dbReference type="NCBI Taxonomy" id="412755"/>
    <lineage>
        <taxon>unclassified sequences</taxon>
        <taxon>metagenomes</taxon>
        <taxon>ecological metagenomes</taxon>
    </lineage>
</organism>
<keyword evidence="3 7" id="KW-0812">Transmembrane</keyword>
<evidence type="ECO:0000313" key="8">
    <source>
        <dbReference type="EMBL" id="KKK67513.1"/>
    </source>
</evidence>
<dbReference type="PANTHER" id="PTHR33695">
    <property type="entry name" value="LIPOPROTEIN SIGNAL PEPTIDASE"/>
    <property type="match status" value="1"/>
</dbReference>
<accession>A0A0F8XF74</accession>
<evidence type="ECO:0000256" key="6">
    <source>
        <dbReference type="ARBA" id="ARBA00023136"/>
    </source>
</evidence>
<evidence type="ECO:0000256" key="4">
    <source>
        <dbReference type="ARBA" id="ARBA00022801"/>
    </source>
</evidence>
<keyword evidence="6 7" id="KW-0472">Membrane</keyword>
<dbReference type="GO" id="GO:0016020">
    <property type="term" value="C:membrane"/>
    <property type="evidence" value="ECO:0007669"/>
    <property type="project" value="InterPro"/>
</dbReference>
<feature type="non-terminal residue" evidence="8">
    <location>
        <position position="1"/>
    </location>
</feature>
<evidence type="ECO:0000256" key="1">
    <source>
        <dbReference type="ARBA" id="ARBA00022475"/>
    </source>
</evidence>
<sequence length="53" mass="5863">LVLGGAAGNLVDRLFIGEVVDWIDFRIWPVFNIADIVLVVGLSLFSLYIIRSS</sequence>
<dbReference type="InterPro" id="IPR001872">
    <property type="entry name" value="Peptidase_A8"/>
</dbReference>
<evidence type="ECO:0000256" key="3">
    <source>
        <dbReference type="ARBA" id="ARBA00022692"/>
    </source>
</evidence>
<dbReference type="Pfam" id="PF01252">
    <property type="entry name" value="Peptidase_A8"/>
    <property type="match status" value="1"/>
</dbReference>
<name>A0A0F8XF74_9ZZZZ</name>
<evidence type="ECO:0000256" key="5">
    <source>
        <dbReference type="ARBA" id="ARBA00022989"/>
    </source>
</evidence>
<dbReference type="AlphaFoldDB" id="A0A0F8XF74"/>
<protein>
    <recommendedName>
        <fullName evidence="9">Signal peptidase II</fullName>
    </recommendedName>
</protein>
<dbReference type="GO" id="GO:0006508">
    <property type="term" value="P:proteolysis"/>
    <property type="evidence" value="ECO:0007669"/>
    <property type="project" value="UniProtKB-KW"/>
</dbReference>
<evidence type="ECO:0000256" key="7">
    <source>
        <dbReference type="SAM" id="Phobius"/>
    </source>
</evidence>
<dbReference type="PANTHER" id="PTHR33695:SF1">
    <property type="entry name" value="LIPOPROTEIN SIGNAL PEPTIDASE"/>
    <property type="match status" value="1"/>
</dbReference>
<dbReference type="GO" id="GO:0004190">
    <property type="term" value="F:aspartic-type endopeptidase activity"/>
    <property type="evidence" value="ECO:0007669"/>
    <property type="project" value="InterPro"/>
</dbReference>
<comment type="caution">
    <text evidence="8">The sequence shown here is derived from an EMBL/GenBank/DDBJ whole genome shotgun (WGS) entry which is preliminary data.</text>
</comment>
<keyword evidence="5 7" id="KW-1133">Transmembrane helix</keyword>
<keyword evidence="2" id="KW-0645">Protease</keyword>
<keyword evidence="1" id="KW-1003">Cell membrane</keyword>
<reference evidence="8" key="1">
    <citation type="journal article" date="2015" name="Nature">
        <title>Complex archaea that bridge the gap between prokaryotes and eukaryotes.</title>
        <authorList>
            <person name="Spang A."/>
            <person name="Saw J.H."/>
            <person name="Jorgensen S.L."/>
            <person name="Zaremba-Niedzwiedzka K."/>
            <person name="Martijn J."/>
            <person name="Lind A.E."/>
            <person name="van Eijk R."/>
            <person name="Schleper C."/>
            <person name="Guy L."/>
            <person name="Ettema T.J."/>
        </authorList>
    </citation>
    <scope>NUCLEOTIDE SEQUENCE</scope>
</reference>
<evidence type="ECO:0008006" key="9">
    <source>
        <dbReference type="Google" id="ProtNLM"/>
    </source>
</evidence>
<feature type="transmembrane region" description="Helical" evidence="7">
    <location>
        <begin position="27"/>
        <end position="50"/>
    </location>
</feature>
<proteinExistence type="predicted"/>
<keyword evidence="4" id="KW-0378">Hydrolase</keyword>
<evidence type="ECO:0000256" key="2">
    <source>
        <dbReference type="ARBA" id="ARBA00022670"/>
    </source>
</evidence>